<evidence type="ECO:0000256" key="9">
    <source>
        <dbReference type="SAM" id="MobiDB-lite"/>
    </source>
</evidence>
<dbReference type="OrthoDB" id="297496at2759"/>
<dbReference type="GO" id="GO:0030322">
    <property type="term" value="P:stabilization of membrane potential"/>
    <property type="evidence" value="ECO:0007669"/>
    <property type="project" value="TreeGrafter"/>
</dbReference>
<dbReference type="EMBL" id="CANHGI010000005">
    <property type="protein sequence ID" value="CAI5451948.1"/>
    <property type="molecule type" value="Genomic_DNA"/>
</dbReference>
<evidence type="ECO:0000256" key="7">
    <source>
        <dbReference type="ARBA" id="ARBA00023303"/>
    </source>
</evidence>
<dbReference type="PANTHER" id="PTHR11003:SF307">
    <property type="entry name" value="POTASSIUM CHANNEL DOMAIN-CONTAINING PROTEIN"/>
    <property type="match status" value="1"/>
</dbReference>
<evidence type="ECO:0000256" key="8">
    <source>
        <dbReference type="RuleBase" id="RU003857"/>
    </source>
</evidence>
<comment type="similarity">
    <text evidence="8">Belongs to the two pore domain potassium channel (TC 1.A.1.8) family.</text>
</comment>
<dbReference type="PRINTS" id="PR01333">
    <property type="entry name" value="2POREKCHANEL"/>
</dbReference>
<evidence type="ECO:0000313" key="12">
    <source>
        <dbReference type="EMBL" id="CAI5451948.1"/>
    </source>
</evidence>
<evidence type="ECO:0000256" key="2">
    <source>
        <dbReference type="ARBA" id="ARBA00022448"/>
    </source>
</evidence>
<feature type="transmembrane region" description="Helical" evidence="10">
    <location>
        <begin position="112"/>
        <end position="132"/>
    </location>
</feature>
<comment type="subcellular location">
    <subcellularLocation>
        <location evidence="1">Membrane</location>
        <topology evidence="1">Multi-pass membrane protein</topology>
    </subcellularLocation>
</comment>
<gene>
    <name evidence="12" type="ORF">CAMP_LOCUS14585</name>
</gene>
<dbReference type="InterPro" id="IPR003280">
    <property type="entry name" value="2pore_dom_K_chnl"/>
</dbReference>
<feature type="compositionally biased region" description="Acidic residues" evidence="9">
    <location>
        <begin position="72"/>
        <end position="81"/>
    </location>
</feature>
<dbReference type="GO" id="GO:0005886">
    <property type="term" value="C:plasma membrane"/>
    <property type="evidence" value="ECO:0007669"/>
    <property type="project" value="TreeGrafter"/>
</dbReference>
<dbReference type="InterPro" id="IPR013099">
    <property type="entry name" value="K_chnl_dom"/>
</dbReference>
<reference evidence="12" key="1">
    <citation type="submission" date="2022-11" db="EMBL/GenBank/DDBJ databases">
        <authorList>
            <person name="Kikuchi T."/>
        </authorList>
    </citation>
    <scope>NUCLEOTIDE SEQUENCE</scope>
    <source>
        <strain evidence="12">PS1010</strain>
    </source>
</reference>
<evidence type="ECO:0000256" key="5">
    <source>
        <dbReference type="ARBA" id="ARBA00023065"/>
    </source>
</evidence>
<feature type="region of interest" description="Disordered" evidence="9">
    <location>
        <begin position="1"/>
        <end position="26"/>
    </location>
</feature>
<evidence type="ECO:0000259" key="11">
    <source>
        <dbReference type="Pfam" id="PF07885"/>
    </source>
</evidence>
<proteinExistence type="inferred from homology"/>
<evidence type="ECO:0000256" key="6">
    <source>
        <dbReference type="ARBA" id="ARBA00023136"/>
    </source>
</evidence>
<evidence type="ECO:0000256" key="3">
    <source>
        <dbReference type="ARBA" id="ARBA00022692"/>
    </source>
</evidence>
<comment type="caution">
    <text evidence="12">The sequence shown here is derived from an EMBL/GenBank/DDBJ whole genome shotgun (WGS) entry which is preliminary data.</text>
</comment>
<keyword evidence="4 10" id="KW-1133">Transmembrane helix</keyword>
<dbReference type="AlphaFoldDB" id="A0A9P1IYW6"/>
<feature type="compositionally biased region" description="Basic and acidic residues" evidence="9">
    <location>
        <begin position="7"/>
        <end position="21"/>
    </location>
</feature>
<dbReference type="Gene3D" id="1.10.287.70">
    <property type="match status" value="1"/>
</dbReference>
<feature type="transmembrane region" description="Helical" evidence="10">
    <location>
        <begin position="353"/>
        <end position="373"/>
    </location>
</feature>
<feature type="domain" description="Potassium channel" evidence="11">
    <location>
        <begin position="211"/>
        <end position="263"/>
    </location>
</feature>
<organism evidence="12 13">
    <name type="scientific">Caenorhabditis angaria</name>
    <dbReference type="NCBI Taxonomy" id="860376"/>
    <lineage>
        <taxon>Eukaryota</taxon>
        <taxon>Metazoa</taxon>
        <taxon>Ecdysozoa</taxon>
        <taxon>Nematoda</taxon>
        <taxon>Chromadorea</taxon>
        <taxon>Rhabditida</taxon>
        <taxon>Rhabditina</taxon>
        <taxon>Rhabditomorpha</taxon>
        <taxon>Rhabditoidea</taxon>
        <taxon>Rhabditidae</taxon>
        <taxon>Peloderinae</taxon>
        <taxon>Caenorhabditis</taxon>
    </lineage>
</organism>
<name>A0A9P1IYW6_9PELO</name>
<feature type="region of interest" description="Disordered" evidence="9">
    <location>
        <begin position="529"/>
        <end position="556"/>
    </location>
</feature>
<evidence type="ECO:0000256" key="4">
    <source>
        <dbReference type="ARBA" id="ARBA00022989"/>
    </source>
</evidence>
<dbReference type="PANTHER" id="PTHR11003">
    <property type="entry name" value="POTASSIUM CHANNEL, SUBFAMILY K"/>
    <property type="match status" value="1"/>
</dbReference>
<dbReference type="GO" id="GO:0015271">
    <property type="term" value="F:outward rectifier potassium channel activity"/>
    <property type="evidence" value="ECO:0007669"/>
    <property type="project" value="TreeGrafter"/>
</dbReference>
<feature type="domain" description="Potassium channel" evidence="11">
    <location>
        <begin position="361"/>
        <end position="432"/>
    </location>
</feature>
<dbReference type="GO" id="GO:0022841">
    <property type="term" value="F:potassium ion leak channel activity"/>
    <property type="evidence" value="ECO:0007669"/>
    <property type="project" value="TreeGrafter"/>
</dbReference>
<feature type="transmembrane region" description="Helical" evidence="10">
    <location>
        <begin position="247"/>
        <end position="271"/>
    </location>
</feature>
<keyword evidence="6 10" id="KW-0472">Membrane</keyword>
<feature type="region of interest" description="Disordered" evidence="9">
    <location>
        <begin position="50"/>
        <end position="82"/>
    </location>
</feature>
<keyword evidence="7 8" id="KW-0407">Ion channel</keyword>
<dbReference type="Proteomes" id="UP001152747">
    <property type="component" value="Unassembled WGS sequence"/>
</dbReference>
<keyword evidence="13" id="KW-1185">Reference proteome</keyword>
<sequence>MKNGTPAKKEEKRSKSDDSRWKVMNKNIGNVMSKSLPSFNKNNVAANGADGKVIVEVEGGKKKKKKKRKETEEEEQPDQIDPEILARKEQEKKQKVMIANEDARKKTMWRHIAWLVILFAFSLLGGVVFSAIEGGHETTLLMKKYQTEKEIFERRHNYQEQLIQRLRDIEQDENVPRTTTKENYQLEQSRQALTWYENKLGLFVQEPEIRETKWNLWGGVYYSASLYTTIGYGNFHPETKSGRIISMLYACIGIPLVFTILLEWGFLYFTWIEYGWNRFNENFCQKSLQREMQRRVRRERIRRVGSELSLNSTSPLLHRTTTNLSNPVQHIESNHPLTPLDVDVPMGEQVQTVPIKAAGLFFFLWIVISAFIVRLWEYEWTYFTAFYFFFTSLTTIGLGDVVTKTPNFIIFNLAMTLIGLSVVGLCVAIVQAKVKLVFDRMLRSIDAQYRIRQVDPHVATMSIVEDEEEGVKRLIQSQSLEDRVVFLFVDEHKKQMLKERWKQKSSMVNRITQTYPSKADKYVQTGQRVYNQPNESGEDMSDEDEDEENVEYDDQGNKIVIPPVRRYIYTVFD</sequence>
<feature type="transmembrane region" description="Helical" evidence="10">
    <location>
        <begin position="408"/>
        <end position="430"/>
    </location>
</feature>
<evidence type="ECO:0000313" key="13">
    <source>
        <dbReference type="Proteomes" id="UP001152747"/>
    </source>
</evidence>
<keyword evidence="3 8" id="KW-0812">Transmembrane</keyword>
<dbReference type="SUPFAM" id="SSF81324">
    <property type="entry name" value="Voltage-gated potassium channels"/>
    <property type="match status" value="2"/>
</dbReference>
<accession>A0A9P1IYW6</accession>
<evidence type="ECO:0000256" key="10">
    <source>
        <dbReference type="SAM" id="Phobius"/>
    </source>
</evidence>
<feature type="compositionally biased region" description="Acidic residues" evidence="9">
    <location>
        <begin position="536"/>
        <end position="554"/>
    </location>
</feature>
<keyword evidence="5 8" id="KW-0406">Ion transport</keyword>
<protein>
    <recommendedName>
        <fullName evidence="11">Potassium channel domain-containing protein</fullName>
    </recommendedName>
</protein>
<dbReference type="Pfam" id="PF07885">
    <property type="entry name" value="Ion_trans_2"/>
    <property type="match status" value="2"/>
</dbReference>
<keyword evidence="2 8" id="KW-0813">Transport</keyword>
<feature type="transmembrane region" description="Helical" evidence="10">
    <location>
        <begin position="380"/>
        <end position="402"/>
    </location>
</feature>
<evidence type="ECO:0000256" key="1">
    <source>
        <dbReference type="ARBA" id="ARBA00004141"/>
    </source>
</evidence>